<comment type="caution">
    <text evidence="3">The sequence shown here is derived from an EMBL/GenBank/DDBJ whole genome shotgun (WGS) entry which is preliminary data.</text>
</comment>
<keyword evidence="1" id="KW-0472">Membrane</keyword>
<evidence type="ECO:0000313" key="3">
    <source>
        <dbReference type="EMBL" id="MDI6105266.1"/>
    </source>
</evidence>
<accession>A0ABT6WZU0</accession>
<feature type="transmembrane region" description="Helical" evidence="1">
    <location>
        <begin position="112"/>
        <end position="131"/>
    </location>
</feature>
<evidence type="ECO:0000259" key="2">
    <source>
        <dbReference type="Pfam" id="PF09990"/>
    </source>
</evidence>
<feature type="domain" description="DUF2231" evidence="2">
    <location>
        <begin position="9"/>
        <end position="134"/>
    </location>
</feature>
<evidence type="ECO:0000313" key="4">
    <source>
        <dbReference type="Proteomes" id="UP001241758"/>
    </source>
</evidence>
<organism evidence="3 4">
    <name type="scientific">Actinoplanes sandaracinus</name>
    <dbReference type="NCBI Taxonomy" id="3045177"/>
    <lineage>
        <taxon>Bacteria</taxon>
        <taxon>Bacillati</taxon>
        <taxon>Actinomycetota</taxon>
        <taxon>Actinomycetes</taxon>
        <taxon>Micromonosporales</taxon>
        <taxon>Micromonosporaceae</taxon>
        <taxon>Actinoplanes</taxon>
    </lineage>
</organism>
<dbReference type="Proteomes" id="UP001241758">
    <property type="component" value="Unassembled WGS sequence"/>
</dbReference>
<evidence type="ECO:0000256" key="1">
    <source>
        <dbReference type="SAM" id="Phobius"/>
    </source>
</evidence>
<keyword evidence="1" id="KW-0812">Transmembrane</keyword>
<reference evidence="3 4" key="1">
    <citation type="submission" date="2023-05" db="EMBL/GenBank/DDBJ databases">
        <title>Actinoplanes sp. NEAU-A12 genome sequencing.</title>
        <authorList>
            <person name="Wang Z.-S."/>
        </authorList>
    </citation>
    <scope>NUCLEOTIDE SEQUENCE [LARGE SCALE GENOMIC DNA]</scope>
    <source>
        <strain evidence="3 4">NEAU-A12</strain>
    </source>
</reference>
<dbReference type="EMBL" id="JASCTH010000042">
    <property type="protein sequence ID" value="MDI6105266.1"/>
    <property type="molecule type" value="Genomic_DNA"/>
</dbReference>
<feature type="transmembrane region" description="Helical" evidence="1">
    <location>
        <begin position="81"/>
        <end position="100"/>
    </location>
</feature>
<dbReference type="InterPro" id="IPR019251">
    <property type="entry name" value="DUF2231_TM"/>
</dbReference>
<feature type="transmembrane region" description="Helical" evidence="1">
    <location>
        <begin position="12"/>
        <end position="33"/>
    </location>
</feature>
<dbReference type="RefSeq" id="WP_282766733.1">
    <property type="nucleotide sequence ID" value="NZ_JASCTH010000042.1"/>
</dbReference>
<feature type="transmembrane region" description="Helical" evidence="1">
    <location>
        <begin position="45"/>
        <end position="69"/>
    </location>
</feature>
<dbReference type="Pfam" id="PF09990">
    <property type="entry name" value="DUF2231"/>
    <property type="match status" value="1"/>
</dbReference>
<name>A0ABT6WZU0_9ACTN</name>
<gene>
    <name evidence="3" type="ORF">QLQ12_42455</name>
</gene>
<keyword evidence="1" id="KW-1133">Transmembrane helix</keyword>
<sequence length="153" mass="16008">MQSRLRIGGHAVQPLLLMFPLGLFWTASVFDLATVLGAPALVGTLAFWNIVAGLAGGLCAGLATGFDAFAAREPSVARSRFLGLLLDVGVLVLFAVLALVRVRDPDRAADPGLLMVQVAGLALAGFGAWFGGRFGDRRAPMAEPRSPRPAPQN</sequence>
<protein>
    <submittedName>
        <fullName evidence="3">DUF2231 domain-containing protein</fullName>
    </submittedName>
</protein>
<proteinExistence type="predicted"/>
<keyword evidence="4" id="KW-1185">Reference proteome</keyword>